<dbReference type="GeneID" id="95426344"/>
<dbReference type="Pfam" id="PF12099">
    <property type="entry name" value="DUF3575"/>
    <property type="match status" value="1"/>
</dbReference>
<dbReference type="eggNOG" id="COG2885">
    <property type="taxonomic scope" value="Bacteria"/>
</dbReference>
<evidence type="ECO:0008006" key="4">
    <source>
        <dbReference type="Google" id="ProtNLM"/>
    </source>
</evidence>
<dbReference type="STRING" id="28136.SAMN02745202_01807"/>
<sequence>MKKIFLILVMTLGVFVSRAQQISVNTDVTMLMMQIYNAGAEMTIGNRSTLGLSVLGTKNPYIKKDMKLVAIQPEYRYYFGGRPLYHHFVGLGLLAADYNFVQKGKRYDGYALGAGLTFGYVFALTNNLNVDLHAGFGLVRTSYTKTYLDGSAIYVNGTTRPTEAGFVGMRLIPTKIGVSLSYTLW</sequence>
<feature type="chain" id="PRO_5010526743" description="DUF3575 domain-containing protein" evidence="1">
    <location>
        <begin position="20"/>
        <end position="185"/>
    </location>
</feature>
<name>A0A1T4QEE4_9BACT</name>
<reference evidence="2 3" key="1">
    <citation type="submission" date="2017-02" db="EMBL/GenBank/DDBJ databases">
        <authorList>
            <person name="Peterson S.W."/>
        </authorList>
    </citation>
    <scope>NUCLEOTIDE SEQUENCE [LARGE SCALE GENOMIC DNA]</scope>
    <source>
        <strain evidence="2 3">ATCC 43324</strain>
    </source>
</reference>
<dbReference type="RefSeq" id="WP_004380808.1">
    <property type="nucleotide sequence ID" value="NZ_CALIMT010000017.1"/>
</dbReference>
<dbReference type="Proteomes" id="UP000190065">
    <property type="component" value="Unassembled WGS sequence"/>
</dbReference>
<accession>A0A1T4QEE4</accession>
<dbReference type="EMBL" id="FUXK01000021">
    <property type="protein sequence ID" value="SKA02075.1"/>
    <property type="molecule type" value="Genomic_DNA"/>
</dbReference>
<evidence type="ECO:0000313" key="2">
    <source>
        <dbReference type="EMBL" id="SKA02075.1"/>
    </source>
</evidence>
<gene>
    <name evidence="2" type="ORF">SAMN02745202_01807</name>
</gene>
<dbReference type="InterPro" id="IPR021958">
    <property type="entry name" value="DUF3575"/>
</dbReference>
<organism evidence="2 3">
    <name type="scientific">Segatella oulorum</name>
    <dbReference type="NCBI Taxonomy" id="28136"/>
    <lineage>
        <taxon>Bacteria</taxon>
        <taxon>Pseudomonadati</taxon>
        <taxon>Bacteroidota</taxon>
        <taxon>Bacteroidia</taxon>
        <taxon>Bacteroidales</taxon>
        <taxon>Prevotellaceae</taxon>
        <taxon>Segatella</taxon>
    </lineage>
</organism>
<protein>
    <recommendedName>
        <fullName evidence="4">DUF3575 domain-containing protein</fullName>
    </recommendedName>
</protein>
<evidence type="ECO:0000313" key="3">
    <source>
        <dbReference type="Proteomes" id="UP000190065"/>
    </source>
</evidence>
<feature type="signal peptide" evidence="1">
    <location>
        <begin position="1"/>
        <end position="19"/>
    </location>
</feature>
<proteinExistence type="predicted"/>
<evidence type="ECO:0000256" key="1">
    <source>
        <dbReference type="SAM" id="SignalP"/>
    </source>
</evidence>
<keyword evidence="1" id="KW-0732">Signal</keyword>
<dbReference type="AlphaFoldDB" id="A0A1T4QEE4"/>